<dbReference type="Gramene" id="PGSC0003DMT400092590">
    <property type="protein sequence ID" value="PGSC0003DMT400092590"/>
    <property type="gene ID" value="PGSC0003DMG400042161"/>
</dbReference>
<feature type="region of interest" description="Disordered" evidence="2">
    <location>
        <begin position="308"/>
        <end position="331"/>
    </location>
</feature>
<reference evidence="4" key="1">
    <citation type="journal article" date="2011" name="Nature">
        <title>Genome sequence and analysis of the tuber crop potato.</title>
        <authorList>
            <consortium name="The Potato Genome Sequencing Consortium"/>
        </authorList>
    </citation>
    <scope>NUCLEOTIDE SEQUENCE [LARGE SCALE GENOMIC DNA]</scope>
    <source>
        <strain evidence="4">cv. DM1-3 516 R44</strain>
    </source>
</reference>
<evidence type="ECO:0000313" key="3">
    <source>
        <dbReference type="EnsemblPlants" id="PGSC0003DMT400092590"/>
    </source>
</evidence>
<dbReference type="AlphaFoldDB" id="M1DQ46"/>
<keyword evidence="4" id="KW-1185">Reference proteome</keyword>
<dbReference type="InParanoid" id="M1DQ46"/>
<dbReference type="EnsemblPlants" id="PGSC0003DMT400092590">
    <property type="protein sequence ID" value="PGSC0003DMT400092590"/>
    <property type="gene ID" value="PGSC0003DMG400042161"/>
</dbReference>
<organism evidence="3 4">
    <name type="scientific">Solanum tuberosum</name>
    <name type="common">Potato</name>
    <dbReference type="NCBI Taxonomy" id="4113"/>
    <lineage>
        <taxon>Eukaryota</taxon>
        <taxon>Viridiplantae</taxon>
        <taxon>Streptophyta</taxon>
        <taxon>Embryophyta</taxon>
        <taxon>Tracheophyta</taxon>
        <taxon>Spermatophyta</taxon>
        <taxon>Magnoliopsida</taxon>
        <taxon>eudicotyledons</taxon>
        <taxon>Gunneridae</taxon>
        <taxon>Pentapetalae</taxon>
        <taxon>asterids</taxon>
        <taxon>lamiids</taxon>
        <taxon>Solanales</taxon>
        <taxon>Solanaceae</taxon>
        <taxon>Solanoideae</taxon>
        <taxon>Solaneae</taxon>
        <taxon>Solanum</taxon>
    </lineage>
</organism>
<reference evidence="3" key="2">
    <citation type="submission" date="2015-06" db="UniProtKB">
        <authorList>
            <consortium name="EnsemblPlants"/>
        </authorList>
    </citation>
    <scope>IDENTIFICATION</scope>
    <source>
        <strain evidence="3">DM1-3 516 R44</strain>
    </source>
</reference>
<feature type="coiled-coil region" evidence="1">
    <location>
        <begin position="13"/>
        <end position="40"/>
    </location>
</feature>
<evidence type="ECO:0000256" key="1">
    <source>
        <dbReference type="SAM" id="Coils"/>
    </source>
</evidence>
<keyword evidence="1" id="KW-0175">Coiled coil</keyword>
<dbReference type="Proteomes" id="UP000011115">
    <property type="component" value="Unassembled WGS sequence"/>
</dbReference>
<evidence type="ECO:0000256" key="2">
    <source>
        <dbReference type="SAM" id="MobiDB-lite"/>
    </source>
</evidence>
<sequence length="451" mass="51430">MEKGKNVEMEPTVEDLRMKLRQFKQEIHETKERRIEVELATAVVQAKSAALDAELATKTASKAARNILFFHEKADVTGPEDTELEAIKEEPEEEIVYRPPFQGHHKEGNKKTTLEAHIHEYRVGAKVIFCALFYEHLRSKRILRPITGITSEVKPEDMHKICVYYPDRNGHTIKQCVELKAAIRDLINIGKIPYMCGDNTLLTCDQPGPVYRSQRILCFTVTSLRLLRERYWIYIASWFEGGVLTPIKRDDGTFDPVGIEIWKPCPYHDAIDHNIGKCLGFRYDVESLINKGRIQVEFPPMVNAITRRSKAPKDSFPSQNSRNGKSTMGDNVEDTGLTYVVMAHPIIPDQNELIMQLMQQITGRRVEIQRRQDLPNSGFALNAPAYERPPLHFLLQTRNMLKTHPQSCSESLNHRPNRPKSPLCLRLLPDTACSSYQLPSATSSSKCQPPS</sequence>
<proteinExistence type="predicted"/>
<dbReference type="PaxDb" id="4113-PGSC0003DMT400092590"/>
<feature type="compositionally biased region" description="Polar residues" evidence="2">
    <location>
        <begin position="316"/>
        <end position="329"/>
    </location>
</feature>
<protein>
    <submittedName>
        <fullName evidence="3">Uncharacterized protein</fullName>
    </submittedName>
</protein>
<dbReference type="HOGENOM" id="CLU_049105_0_0_1"/>
<name>M1DQ46_SOLTU</name>
<accession>M1DQ46</accession>
<evidence type="ECO:0000313" key="4">
    <source>
        <dbReference type="Proteomes" id="UP000011115"/>
    </source>
</evidence>